<proteinExistence type="predicted"/>
<sequence length="405" mass="46462">MQRVEWKGHNVEDYCAQSHGRASGEDEETQPTFTSFAILVSRHHPSFIILVFLQHAPYLRLHHFHLDSALLRFLSSQGKHCPSVRNYRVTSLEDGIWTQLMLTNLRQVQPSLAIVTRRTPSLFKQQLSSCVSLKKAVQPPNFSLGCLRRQIYDFASELLRYILCQQMNRRGIWLNDTLYPIYESAAYEKSVKSTLPLQISYPKTDWDVDQWSFYDHHPHVVSLLEGTSVPFQLASSFTLPQPGMFNRGASVEELRKEGLSSQGYSIPTFHPDHDDYLSNNEHEFPEDNGIGISLLHPNKSLLGLYDIDGETETEMADFQFETSDLELSRALSGDPWVPQGNEYRWSIDETIAISLLEAMEQRDQALKQPKHFSTSSGGTQLRGVKTRRVTLRKVISKILRILLRR</sequence>
<dbReference type="EMBL" id="KZ301973">
    <property type="protein sequence ID" value="PFH53466.1"/>
    <property type="molecule type" value="Genomic_DNA"/>
</dbReference>
<organism evidence="1 2">
    <name type="scientific">Amanita thiersii Skay4041</name>
    <dbReference type="NCBI Taxonomy" id="703135"/>
    <lineage>
        <taxon>Eukaryota</taxon>
        <taxon>Fungi</taxon>
        <taxon>Dikarya</taxon>
        <taxon>Basidiomycota</taxon>
        <taxon>Agaricomycotina</taxon>
        <taxon>Agaricomycetes</taxon>
        <taxon>Agaricomycetidae</taxon>
        <taxon>Agaricales</taxon>
        <taxon>Pluteineae</taxon>
        <taxon>Amanitaceae</taxon>
        <taxon>Amanita</taxon>
    </lineage>
</organism>
<name>A0A2A9NZF8_9AGAR</name>
<dbReference type="Proteomes" id="UP000242287">
    <property type="component" value="Unassembled WGS sequence"/>
</dbReference>
<evidence type="ECO:0000313" key="1">
    <source>
        <dbReference type="EMBL" id="PFH53466.1"/>
    </source>
</evidence>
<accession>A0A2A9NZF8</accession>
<evidence type="ECO:0000313" key="2">
    <source>
        <dbReference type="Proteomes" id="UP000242287"/>
    </source>
</evidence>
<keyword evidence="2" id="KW-1185">Reference proteome</keyword>
<reference evidence="1 2" key="1">
    <citation type="submission" date="2014-02" db="EMBL/GenBank/DDBJ databases">
        <title>Transposable element dynamics among asymbiotic and ectomycorrhizal Amanita fungi.</title>
        <authorList>
            <consortium name="DOE Joint Genome Institute"/>
            <person name="Hess J."/>
            <person name="Skrede I."/>
            <person name="Wolfe B."/>
            <person name="LaButti K."/>
            <person name="Ohm R.A."/>
            <person name="Grigoriev I.V."/>
            <person name="Pringle A."/>
        </authorList>
    </citation>
    <scope>NUCLEOTIDE SEQUENCE [LARGE SCALE GENOMIC DNA]</scope>
    <source>
        <strain evidence="1 2">SKay4041</strain>
    </source>
</reference>
<gene>
    <name evidence="1" type="ORF">AMATHDRAFT_1128</name>
</gene>
<protein>
    <submittedName>
        <fullName evidence="1">Uncharacterized protein</fullName>
    </submittedName>
</protein>
<dbReference type="AlphaFoldDB" id="A0A2A9NZF8"/>